<sequence>MKEMAKGYVPRQEKVEAMDVDGEVGVEEKDHTSNVDGILCLNQLEDKDFFLEASSSDTLSLDYLSSEVAQPSENVNPQPHSSKYRKAELAQAYDVQKRDWSHLLDPSRQRDEGLMIEVLKPRLLRIPVSIPINR</sequence>
<dbReference type="EMBL" id="CM018036">
    <property type="protein sequence ID" value="KAA8541426.1"/>
    <property type="molecule type" value="Genomic_DNA"/>
</dbReference>
<evidence type="ECO:0000313" key="1">
    <source>
        <dbReference type="EMBL" id="KAA8541426.1"/>
    </source>
</evidence>
<reference evidence="1 2" key="1">
    <citation type="submission" date="2019-09" db="EMBL/GenBank/DDBJ databases">
        <title>A chromosome-level genome assembly of the Chinese tupelo Nyssa sinensis.</title>
        <authorList>
            <person name="Yang X."/>
            <person name="Kang M."/>
            <person name="Yang Y."/>
            <person name="Xiong H."/>
            <person name="Wang M."/>
            <person name="Zhang Z."/>
            <person name="Wang Z."/>
            <person name="Wu H."/>
            <person name="Ma T."/>
            <person name="Liu J."/>
            <person name="Xi Z."/>
        </authorList>
    </citation>
    <scope>NUCLEOTIDE SEQUENCE [LARGE SCALE GENOMIC DNA]</scope>
    <source>
        <strain evidence="1">J267</strain>
        <tissue evidence="1">Leaf</tissue>
    </source>
</reference>
<keyword evidence="2" id="KW-1185">Reference proteome</keyword>
<name>A0A5J5BFL3_9ASTE</name>
<protein>
    <submittedName>
        <fullName evidence="1">Uncharacterized protein</fullName>
    </submittedName>
</protein>
<evidence type="ECO:0000313" key="2">
    <source>
        <dbReference type="Proteomes" id="UP000325577"/>
    </source>
</evidence>
<proteinExistence type="predicted"/>
<dbReference type="AlphaFoldDB" id="A0A5J5BFL3"/>
<accession>A0A5J5BFL3</accession>
<gene>
    <name evidence="1" type="ORF">F0562_025389</name>
</gene>
<dbReference type="Proteomes" id="UP000325577">
    <property type="component" value="Linkage Group LG13"/>
</dbReference>
<organism evidence="1 2">
    <name type="scientific">Nyssa sinensis</name>
    <dbReference type="NCBI Taxonomy" id="561372"/>
    <lineage>
        <taxon>Eukaryota</taxon>
        <taxon>Viridiplantae</taxon>
        <taxon>Streptophyta</taxon>
        <taxon>Embryophyta</taxon>
        <taxon>Tracheophyta</taxon>
        <taxon>Spermatophyta</taxon>
        <taxon>Magnoliopsida</taxon>
        <taxon>eudicotyledons</taxon>
        <taxon>Gunneridae</taxon>
        <taxon>Pentapetalae</taxon>
        <taxon>asterids</taxon>
        <taxon>Cornales</taxon>
        <taxon>Nyssaceae</taxon>
        <taxon>Nyssa</taxon>
    </lineage>
</organism>